<evidence type="ECO:0000256" key="8">
    <source>
        <dbReference type="PROSITE-ProRule" id="PRU00555"/>
    </source>
</evidence>
<sequence length="608" mass="67255">MIWFVNSFKLLASVILLLVLVSDSLAASYAPNIVECPNGFKVRFAGNILASLQTLGPEEKKYIASRREKLLPKAFQSYLNNVNSYSRTLSSSGIAIPSYLNDVLSSKNEEYLPRVSLAVAGGAYRGAIFGASIMNLLDGRNTSSVESGTGGLLQTFDYITGLSGSSWLLSSWLASELLPLYVLILGKPKSDKNKPAGYLGWFPEYGLLNVLHLTKYWGRIIQQVYKKRAAGYSTSVVDSWGRILSHHFLAMLGNPSDDFFNQDFSQGLNQTFSDFVNLPSFKNYSQPFPILTTLAMSKKLPGYFPAPINSTQYEFSPYEFGSYDTMLSSFIPTRFLGTNMDAGQPANPRLCVTGFDNAGFMMGASSNLFPAYKQLLKFYYNVTLPYQHYISKSATAIVPNPFKGLGSSQYLERKDSQLELVDGGFGDEVTPYAPLLVKARKVETIIAVDGTGDYENYANGSSLIATAQRVAAYSSSYKFPKVPLQTSTYATQGLTHRPTFFGCDEPEDVALVVWIANSSPIDGSIGVTNTSTLQTTYDRQKVQEMLDASIKIGLRGFPAPEMVARKRFKDDLWPICLACAVTDKSRNRRKIERAGVCKACFQRYCWKP</sequence>
<dbReference type="SUPFAM" id="SSF52151">
    <property type="entry name" value="FabD/lysophospholipase-like"/>
    <property type="match status" value="1"/>
</dbReference>
<organism evidence="11 12">
    <name type="scientific">Phakopsora pachyrhizi</name>
    <name type="common">Asian soybean rust disease fungus</name>
    <dbReference type="NCBI Taxonomy" id="170000"/>
    <lineage>
        <taxon>Eukaryota</taxon>
        <taxon>Fungi</taxon>
        <taxon>Dikarya</taxon>
        <taxon>Basidiomycota</taxon>
        <taxon>Pucciniomycotina</taxon>
        <taxon>Pucciniomycetes</taxon>
        <taxon>Pucciniales</taxon>
        <taxon>Phakopsoraceae</taxon>
        <taxon>Phakopsora</taxon>
    </lineage>
</organism>
<evidence type="ECO:0000256" key="5">
    <source>
        <dbReference type="ARBA" id="ARBA00022963"/>
    </source>
</evidence>
<dbReference type="InterPro" id="IPR016035">
    <property type="entry name" value="Acyl_Trfase/lysoPLipase"/>
</dbReference>
<dbReference type="PROSITE" id="PS51210">
    <property type="entry name" value="PLA2C"/>
    <property type="match status" value="1"/>
</dbReference>
<evidence type="ECO:0000256" key="9">
    <source>
        <dbReference type="RuleBase" id="RU362103"/>
    </source>
</evidence>
<dbReference type="Proteomes" id="UP001153365">
    <property type="component" value="Unassembled WGS sequence"/>
</dbReference>
<comment type="catalytic activity">
    <reaction evidence="9">
        <text>a 1-acyl-sn-glycero-3-phosphocholine + H2O = sn-glycerol 3-phosphocholine + a fatty acid + H(+)</text>
        <dbReference type="Rhea" id="RHEA:15177"/>
        <dbReference type="ChEBI" id="CHEBI:15377"/>
        <dbReference type="ChEBI" id="CHEBI:15378"/>
        <dbReference type="ChEBI" id="CHEBI:16870"/>
        <dbReference type="ChEBI" id="CHEBI:28868"/>
        <dbReference type="ChEBI" id="CHEBI:58168"/>
        <dbReference type="EC" id="3.1.1.5"/>
    </reaction>
</comment>
<dbReference type="Gene3D" id="3.40.1090.10">
    <property type="entry name" value="Cytosolic phospholipase A2 catalytic domain"/>
    <property type="match status" value="1"/>
</dbReference>
<keyword evidence="12" id="KW-1185">Reference proteome</keyword>
<accession>A0AAV0BN18</accession>
<dbReference type="PANTHER" id="PTHR10728:SF33">
    <property type="entry name" value="LYSOPHOSPHOLIPASE 1-RELATED"/>
    <property type="match status" value="1"/>
</dbReference>
<dbReference type="GO" id="GO:0004623">
    <property type="term" value="F:phospholipase A2 activity"/>
    <property type="evidence" value="ECO:0007669"/>
    <property type="project" value="TreeGrafter"/>
</dbReference>
<dbReference type="AlphaFoldDB" id="A0AAV0BN18"/>
<keyword evidence="7" id="KW-0325">Glycoprotein</keyword>
<evidence type="ECO:0000256" key="3">
    <source>
        <dbReference type="ARBA" id="ARBA00022729"/>
    </source>
</evidence>
<evidence type="ECO:0000313" key="12">
    <source>
        <dbReference type="Proteomes" id="UP001153365"/>
    </source>
</evidence>
<dbReference type="EC" id="3.1.1.5" evidence="2 9"/>
<evidence type="ECO:0000313" key="11">
    <source>
        <dbReference type="EMBL" id="CAH7687773.1"/>
    </source>
</evidence>
<feature type="domain" description="PLA2c" evidence="10">
    <location>
        <begin position="35"/>
        <end position="608"/>
    </location>
</feature>
<feature type="chain" id="PRO_5043097001" description="Lysophospholipase" evidence="9">
    <location>
        <begin position="27"/>
        <end position="608"/>
    </location>
</feature>
<evidence type="ECO:0000259" key="10">
    <source>
        <dbReference type="PROSITE" id="PS51210"/>
    </source>
</evidence>
<evidence type="ECO:0000256" key="6">
    <source>
        <dbReference type="ARBA" id="ARBA00023098"/>
    </source>
</evidence>
<feature type="signal peptide" evidence="9">
    <location>
        <begin position="1"/>
        <end position="26"/>
    </location>
</feature>
<dbReference type="SMART" id="SM00022">
    <property type="entry name" value="PLAc"/>
    <property type="match status" value="1"/>
</dbReference>
<dbReference type="GO" id="GO:0046475">
    <property type="term" value="P:glycerophospholipid catabolic process"/>
    <property type="evidence" value="ECO:0007669"/>
    <property type="project" value="TreeGrafter"/>
</dbReference>
<name>A0AAV0BN18_PHAPC</name>
<reference evidence="11" key="1">
    <citation type="submission" date="2022-06" db="EMBL/GenBank/DDBJ databases">
        <authorList>
            <consortium name="SYNGENTA / RWTH Aachen University"/>
        </authorList>
    </citation>
    <scope>NUCLEOTIDE SEQUENCE</scope>
</reference>
<gene>
    <name evidence="11" type="ORF">PPACK8108_LOCUS22609</name>
</gene>
<evidence type="ECO:0000256" key="7">
    <source>
        <dbReference type="ARBA" id="ARBA00023180"/>
    </source>
</evidence>
<keyword evidence="4 8" id="KW-0378">Hydrolase</keyword>
<keyword evidence="5 8" id="KW-0442">Lipid degradation</keyword>
<dbReference type="GO" id="GO:0004622">
    <property type="term" value="F:phosphatidylcholine lysophospholipase activity"/>
    <property type="evidence" value="ECO:0007669"/>
    <property type="project" value="UniProtKB-EC"/>
</dbReference>
<proteinExistence type="inferred from homology"/>
<keyword evidence="6 8" id="KW-0443">Lipid metabolism</keyword>
<dbReference type="InterPro" id="IPR002642">
    <property type="entry name" value="LysoPLipase_cat_dom"/>
</dbReference>
<comment type="similarity">
    <text evidence="1 9">Belongs to the lysophospholipase family.</text>
</comment>
<dbReference type="PANTHER" id="PTHR10728">
    <property type="entry name" value="CYTOSOLIC PHOSPHOLIPASE A2"/>
    <property type="match status" value="1"/>
</dbReference>
<dbReference type="GO" id="GO:0005829">
    <property type="term" value="C:cytosol"/>
    <property type="evidence" value="ECO:0007669"/>
    <property type="project" value="TreeGrafter"/>
</dbReference>
<comment type="caution">
    <text evidence="11">The sequence shown here is derived from an EMBL/GenBank/DDBJ whole genome shotgun (WGS) entry which is preliminary data.</text>
</comment>
<protein>
    <recommendedName>
        <fullName evidence="2 9">Lysophospholipase</fullName>
        <ecNumber evidence="2 9">3.1.1.5</ecNumber>
    </recommendedName>
</protein>
<evidence type="ECO:0000256" key="2">
    <source>
        <dbReference type="ARBA" id="ARBA00013274"/>
    </source>
</evidence>
<dbReference type="Pfam" id="PF01735">
    <property type="entry name" value="PLA2_B"/>
    <property type="match status" value="1"/>
</dbReference>
<keyword evidence="3 9" id="KW-0732">Signal</keyword>
<dbReference type="EMBL" id="CALTRL010005907">
    <property type="protein sequence ID" value="CAH7687773.1"/>
    <property type="molecule type" value="Genomic_DNA"/>
</dbReference>
<evidence type="ECO:0000256" key="4">
    <source>
        <dbReference type="ARBA" id="ARBA00022801"/>
    </source>
</evidence>
<evidence type="ECO:0000256" key="1">
    <source>
        <dbReference type="ARBA" id="ARBA00008780"/>
    </source>
</evidence>